<protein>
    <submittedName>
        <fullName evidence="9">Cadherin-like domain-containing protein</fullName>
    </submittedName>
</protein>
<dbReference type="PANTHER" id="PTHR34720:SF9">
    <property type="entry name" value="BLR4714 PROTEIN"/>
    <property type="match status" value="1"/>
</dbReference>
<reference evidence="8 10" key="1">
    <citation type="submission" date="2021-03" db="EMBL/GenBank/DDBJ databases">
        <title>Draft genome and methylome analysis of Thiotrix fructosivoruns ATCC 49748.</title>
        <authorList>
            <person name="Fomenkov A."/>
            <person name="Grabovich M.Y."/>
            <person name="Roberts R.J."/>
        </authorList>
    </citation>
    <scope>NUCLEOTIDE SEQUENCE [LARGE SCALE GENOMIC DNA]</scope>
    <source>
        <strain evidence="8 10">ATCC 49748</strain>
    </source>
</reference>
<sequence length="702" mass="73111">MKKSIRQAVSRGVALLVLLPAAHTAFAGVAGSVEYRVAWDNADSRYHVYMRPTTAPNPDLSMTGQVTLRVPHATGTSKFTVTDIKPKAGTTWSLSSEVFGPSEDKAIDYLSFSFMPIDVRAFAFKAGVEQEAFSFKNTGPCMGSVALMNNNTDPFNQPPDAPNNSAGTNPGNQFANAGWGVTDDNDYSGNYGAAAECGGTTVINTAPVANKDTAESSAGKAVTIDVLKNDSDADGDTLVIASFTQGSKGSITQSGNSLIYTPKADATGTDTFTYTIADPDGAKSTGTVSVTLTTVTPPPELVAQTDNFDVQATASGMTLDVLANDTIPAGQSVTLTVVGAPKHGTATVVNNKIVFIPTAGYTGTDTLTYRITDAAGNQTEASINLTINVETTVDTCTQPPATPEANKAYYRIGWSGTDQRYHVYMYASSVPSPNSLTSAQVTLKAPIGKDAAAFTPTDVQSAFTGLSWSNNSSVHAPTEDAAASYLSFTPAISNAKAMLWQAGKEIEVFSFANKGACLGSVSLIDNATDAFNQPADAPNNSVGTNPGNSLVNLGWGSMDTDNYAGNYGCPATCSTDTTPKDTDADGLTDAEEATLGTNPNSNDTDGDGILDKDEIGATVSKALDTDGDGVINALDKDDDNDGIPTSAEKGDANNNGIPDYLEKPTTPTVKSVSVPTLTQWAQLLLSMLLGAVALRKYVRLGK</sequence>
<keyword evidence="3 6" id="KW-0732">Signal</keyword>
<evidence type="ECO:0000256" key="1">
    <source>
        <dbReference type="ARBA" id="ARBA00004613"/>
    </source>
</evidence>
<dbReference type="Pfam" id="PF18884">
    <property type="entry name" value="TSP3_bac"/>
    <property type="match status" value="2"/>
</dbReference>
<keyword evidence="10" id="KW-1185">Reference proteome</keyword>
<gene>
    <name evidence="9" type="ORF">J1836_003525</name>
    <name evidence="8" type="ORF">J1836_09300</name>
</gene>
<dbReference type="InterPro" id="IPR026442">
    <property type="entry name" value="IPTL_CTERM"/>
</dbReference>
<dbReference type="AlphaFoldDB" id="A0A8B0SQ41"/>
<dbReference type="EMBL" id="JAFMPM010000006">
    <property type="protein sequence ID" value="MBO0613120.1"/>
    <property type="molecule type" value="Genomic_DNA"/>
</dbReference>
<evidence type="ECO:0000256" key="6">
    <source>
        <dbReference type="SAM" id="SignalP"/>
    </source>
</evidence>
<evidence type="ECO:0000313" key="8">
    <source>
        <dbReference type="EMBL" id="MBO0613120.1"/>
    </source>
</evidence>
<organism evidence="9">
    <name type="scientific">Thiothrix fructosivorans</name>
    <dbReference type="NCBI Taxonomy" id="111770"/>
    <lineage>
        <taxon>Bacteria</taxon>
        <taxon>Pseudomonadati</taxon>
        <taxon>Pseudomonadota</taxon>
        <taxon>Gammaproteobacteria</taxon>
        <taxon>Thiotrichales</taxon>
        <taxon>Thiotrichaceae</taxon>
        <taxon>Thiothrix</taxon>
    </lineage>
</organism>
<name>A0A8B0SQ41_9GAMM</name>
<dbReference type="EMBL" id="CP072748">
    <property type="protein sequence ID" value="QTX12720.1"/>
    <property type="molecule type" value="Genomic_DNA"/>
</dbReference>
<evidence type="ECO:0000256" key="5">
    <source>
        <dbReference type="SAM" id="MobiDB-lite"/>
    </source>
</evidence>
<dbReference type="InterPro" id="IPR059100">
    <property type="entry name" value="TSP3_bac"/>
</dbReference>
<dbReference type="GO" id="GO:0005509">
    <property type="term" value="F:calcium ion binding"/>
    <property type="evidence" value="ECO:0007669"/>
    <property type="project" value="InterPro"/>
</dbReference>
<feature type="domain" description="IPTL-CTERM protein sorting" evidence="7">
    <location>
        <begin position="673"/>
        <end position="695"/>
    </location>
</feature>
<dbReference type="PROSITE" id="PS00018">
    <property type="entry name" value="EF_HAND_1"/>
    <property type="match status" value="1"/>
</dbReference>
<evidence type="ECO:0000259" key="7">
    <source>
        <dbReference type="Pfam" id="PF18203"/>
    </source>
</evidence>
<evidence type="ECO:0000256" key="2">
    <source>
        <dbReference type="ARBA" id="ARBA00022525"/>
    </source>
</evidence>
<feature type="region of interest" description="Disordered" evidence="5">
    <location>
        <begin position="151"/>
        <end position="170"/>
    </location>
</feature>
<feature type="signal peptide" evidence="6">
    <location>
        <begin position="1"/>
        <end position="27"/>
    </location>
</feature>
<dbReference type="SUPFAM" id="SSF103647">
    <property type="entry name" value="TSP type-3 repeat"/>
    <property type="match status" value="1"/>
</dbReference>
<feature type="chain" id="PRO_5033031021" evidence="6">
    <location>
        <begin position="28"/>
        <end position="702"/>
    </location>
</feature>
<evidence type="ECO:0000256" key="4">
    <source>
        <dbReference type="ARBA" id="ARBA00022837"/>
    </source>
</evidence>
<accession>A0A8B0SQ41</accession>
<evidence type="ECO:0000256" key="3">
    <source>
        <dbReference type="ARBA" id="ARBA00022729"/>
    </source>
</evidence>
<evidence type="ECO:0000313" key="10">
    <source>
        <dbReference type="Proteomes" id="UP000664466"/>
    </source>
</evidence>
<reference evidence="9" key="2">
    <citation type="submission" date="2021-04" db="EMBL/GenBank/DDBJ databases">
        <title>Complete Genome and methylome analysis of Thiothrix fructosivorans ATCC 49748.</title>
        <authorList>
            <person name="Fomenkov A."/>
            <person name="Sun L."/>
            <person name="Vincze T."/>
            <person name="Grabovich M.Y."/>
            <person name="Roberts R.J."/>
        </authorList>
    </citation>
    <scope>NUCLEOTIDE SEQUENCE</scope>
    <source>
        <strain evidence="9">ATCC 49748</strain>
    </source>
</reference>
<dbReference type="Pfam" id="PF17963">
    <property type="entry name" value="Big_9"/>
    <property type="match status" value="2"/>
</dbReference>
<dbReference type="PANTHER" id="PTHR34720">
    <property type="entry name" value="MICROCYSTIN DEPENDENT PROTEIN"/>
    <property type="match status" value="1"/>
</dbReference>
<proteinExistence type="predicted"/>
<feature type="region of interest" description="Disordered" evidence="5">
    <location>
        <begin position="634"/>
        <end position="658"/>
    </location>
</feature>
<keyword evidence="4" id="KW-0106">Calcium</keyword>
<dbReference type="RefSeq" id="WP_207250849.1">
    <property type="nucleotide sequence ID" value="NZ_JAFMPM010000006.1"/>
</dbReference>
<dbReference type="Proteomes" id="UP000664466">
    <property type="component" value="Unassembled WGS sequence"/>
</dbReference>
<dbReference type="Gene3D" id="4.10.1080.10">
    <property type="entry name" value="TSP type-3 repeat"/>
    <property type="match status" value="1"/>
</dbReference>
<dbReference type="Pfam" id="PF18203">
    <property type="entry name" value="IPTL-CTERM"/>
    <property type="match status" value="1"/>
</dbReference>
<comment type="subcellular location">
    <subcellularLocation>
        <location evidence="1">Secreted</location>
    </subcellularLocation>
</comment>
<evidence type="ECO:0000313" key="9">
    <source>
        <dbReference type="EMBL" id="QTX12720.1"/>
    </source>
</evidence>
<dbReference type="InterPro" id="IPR028974">
    <property type="entry name" value="TSP_type-3_rpt"/>
</dbReference>
<dbReference type="InterPro" id="IPR018247">
    <property type="entry name" value="EF_Hand_1_Ca_BS"/>
</dbReference>
<dbReference type="Gene3D" id="2.60.40.3440">
    <property type="match status" value="2"/>
</dbReference>
<keyword evidence="2" id="KW-0964">Secreted</keyword>